<organism evidence="5 6">
    <name type="scientific">Prorocentrum cordatum</name>
    <dbReference type="NCBI Taxonomy" id="2364126"/>
    <lineage>
        <taxon>Eukaryota</taxon>
        <taxon>Sar</taxon>
        <taxon>Alveolata</taxon>
        <taxon>Dinophyceae</taxon>
        <taxon>Prorocentrales</taxon>
        <taxon>Prorocentraceae</taxon>
        <taxon>Prorocentrum</taxon>
    </lineage>
</organism>
<protein>
    <recommendedName>
        <fullName evidence="4">Protein kinase domain-containing protein</fullName>
    </recommendedName>
</protein>
<dbReference type="PANTHER" id="PTHR24346:SF30">
    <property type="entry name" value="MATERNAL EMBRYONIC LEUCINE ZIPPER KINASE"/>
    <property type="match status" value="1"/>
</dbReference>
<name>A0ABN9WE07_9DINO</name>
<evidence type="ECO:0000313" key="5">
    <source>
        <dbReference type="EMBL" id="CAK0884593.1"/>
    </source>
</evidence>
<keyword evidence="1" id="KW-0547">Nucleotide-binding</keyword>
<accession>A0ABN9WE07</accession>
<dbReference type="EMBL" id="CAUYUJ010018566">
    <property type="protein sequence ID" value="CAK0884593.1"/>
    <property type="molecule type" value="Genomic_DNA"/>
</dbReference>
<comment type="caution">
    <text evidence="5">The sequence shown here is derived from an EMBL/GenBank/DDBJ whole genome shotgun (WGS) entry which is preliminary data.</text>
</comment>
<dbReference type="SMART" id="SM00220">
    <property type="entry name" value="S_TKc"/>
    <property type="match status" value="1"/>
</dbReference>
<evidence type="ECO:0000256" key="2">
    <source>
        <dbReference type="ARBA" id="ARBA00022840"/>
    </source>
</evidence>
<evidence type="ECO:0000313" key="6">
    <source>
        <dbReference type="Proteomes" id="UP001189429"/>
    </source>
</evidence>
<dbReference type="SUPFAM" id="SSF56112">
    <property type="entry name" value="Protein kinase-like (PK-like)"/>
    <property type="match status" value="1"/>
</dbReference>
<keyword evidence="6" id="KW-1185">Reference proteome</keyword>
<dbReference type="PANTHER" id="PTHR24346">
    <property type="entry name" value="MAP/MICROTUBULE AFFINITY-REGULATING KINASE"/>
    <property type="match status" value="1"/>
</dbReference>
<evidence type="ECO:0000256" key="3">
    <source>
        <dbReference type="SAM" id="MobiDB-lite"/>
    </source>
</evidence>
<sequence length="437" mass="47831">MDYFAVGGRPFLSQFPPHVQGIFKLARFEQDASGQAVYSDTGGAASQHELAAASSGAAAGPTLPLMAGQTNAVSSTGPTMAFSPADREPADRPPAPGQRAVATLPPAPCPLHQGFDPANVGVWDSDRFRMVKKLQDATRNRGMVHLMHDNEAGVDVAVKQMPNGWFRNSHQEFVAEHPTETEMPWQDIGCVNFLNQAGYAYACTLLGVFKDTDFTYVVTSFASEGDMFSWCESGVPPGPERETVVRPLARQMLEGVQQLHEMGIGHLDLSLENILMCKADDGSLSIRIIDFGMATNSRYLKNCVRGKASYQAPELHTSQRYDACLSDAFSLGVTLYAILVKDYPWLSTRPGGCKCFEYVRKHGFRPYLDKRKLRNSQLRVGEVMSEPLKQLLEGLLALDPAQRLTLGEASWASSAGASPSRGSVWDEPWMHDQQGAL</sequence>
<dbReference type="PROSITE" id="PS50011">
    <property type="entry name" value="PROTEIN_KINASE_DOM"/>
    <property type="match status" value="1"/>
</dbReference>
<feature type="domain" description="Protein kinase" evidence="4">
    <location>
        <begin position="128"/>
        <end position="430"/>
    </location>
</feature>
<dbReference type="PROSITE" id="PS00109">
    <property type="entry name" value="PROTEIN_KINASE_TYR"/>
    <property type="match status" value="1"/>
</dbReference>
<dbReference type="Proteomes" id="UP001189429">
    <property type="component" value="Unassembled WGS sequence"/>
</dbReference>
<reference evidence="5" key="1">
    <citation type="submission" date="2023-10" db="EMBL/GenBank/DDBJ databases">
        <authorList>
            <person name="Chen Y."/>
            <person name="Shah S."/>
            <person name="Dougan E. K."/>
            <person name="Thang M."/>
            <person name="Chan C."/>
        </authorList>
    </citation>
    <scope>NUCLEOTIDE SEQUENCE [LARGE SCALE GENOMIC DNA]</scope>
</reference>
<feature type="compositionally biased region" description="Polar residues" evidence="3">
    <location>
        <begin position="68"/>
        <end position="78"/>
    </location>
</feature>
<dbReference type="InterPro" id="IPR008266">
    <property type="entry name" value="Tyr_kinase_AS"/>
</dbReference>
<keyword evidence="2" id="KW-0067">ATP-binding</keyword>
<dbReference type="InterPro" id="IPR011009">
    <property type="entry name" value="Kinase-like_dom_sf"/>
</dbReference>
<dbReference type="CDD" id="cd00180">
    <property type="entry name" value="PKc"/>
    <property type="match status" value="1"/>
</dbReference>
<gene>
    <name evidence="5" type="ORF">PCOR1329_LOCUS66474</name>
</gene>
<dbReference type="InterPro" id="IPR000719">
    <property type="entry name" value="Prot_kinase_dom"/>
</dbReference>
<feature type="region of interest" description="Disordered" evidence="3">
    <location>
        <begin position="68"/>
        <end position="108"/>
    </location>
</feature>
<proteinExistence type="predicted"/>
<evidence type="ECO:0000259" key="4">
    <source>
        <dbReference type="PROSITE" id="PS50011"/>
    </source>
</evidence>
<dbReference type="Gene3D" id="1.10.510.10">
    <property type="entry name" value="Transferase(Phosphotransferase) domain 1"/>
    <property type="match status" value="1"/>
</dbReference>
<evidence type="ECO:0000256" key="1">
    <source>
        <dbReference type="ARBA" id="ARBA00022741"/>
    </source>
</evidence>
<dbReference type="Pfam" id="PF00069">
    <property type="entry name" value="Pkinase"/>
    <property type="match status" value="1"/>
</dbReference>